<gene>
    <name evidence="3" type="ORF">SHERM_11974</name>
</gene>
<dbReference type="EMBL" id="CACSLK010005536">
    <property type="protein sequence ID" value="CAA0810228.1"/>
    <property type="molecule type" value="Genomic_DNA"/>
</dbReference>
<dbReference type="Pfam" id="PF08284">
    <property type="entry name" value="RVP_2"/>
    <property type="match status" value="1"/>
</dbReference>
<sequence>REPRPHAEHADRTPSPRHEDRREQRRAREHDDDRRRGGYEYEDEFDRRSQASTNRERPKPDKPRFVMSIFTGSDPESWLNRIVQYFELNETDGHDRVRYATFYLDGEANVWWQWLSRIYRRRQQVITWADFERELLTQFGKSDYHNYNEALARIRQTGNLREYIKEFERLACRVRDWSEDALVGAFVARLRFDPAAEVRLERPDTMHTAMEVARRREDHLVATRRGRADTRYTDTRRTGPNPAMAGARPSVSNLPAGSIVRRLSPEEVKRRREKGLCFKCEEKFTPDHQCKQAFVIEVANPDNEGSENEEEPHQDIVVEGTDEEAKISMHAMAGIRGPLTMRLPAWVKDRKVVALVDNGSSHNFINAELSQKLNLPTTNIEPFEVRVANGERLQCTKSFRKVPIRVNGVTVKADLYALPLVGPDVVLGVQWLEGLGKVTTDYRTGIMEFNSRGQQVTLSAGNEKGVKEVGLK</sequence>
<evidence type="ECO:0000313" key="4">
    <source>
        <dbReference type="Proteomes" id="UP001153555"/>
    </source>
</evidence>
<dbReference type="Pfam" id="PF03732">
    <property type="entry name" value="Retrotrans_gag"/>
    <property type="match status" value="1"/>
</dbReference>
<organism evidence="3 4">
    <name type="scientific">Striga hermonthica</name>
    <name type="common">Purple witchweed</name>
    <name type="synonym">Buchnera hermonthica</name>
    <dbReference type="NCBI Taxonomy" id="68872"/>
    <lineage>
        <taxon>Eukaryota</taxon>
        <taxon>Viridiplantae</taxon>
        <taxon>Streptophyta</taxon>
        <taxon>Embryophyta</taxon>
        <taxon>Tracheophyta</taxon>
        <taxon>Spermatophyta</taxon>
        <taxon>Magnoliopsida</taxon>
        <taxon>eudicotyledons</taxon>
        <taxon>Gunneridae</taxon>
        <taxon>Pentapetalae</taxon>
        <taxon>asterids</taxon>
        <taxon>lamiids</taxon>
        <taxon>Lamiales</taxon>
        <taxon>Orobanchaceae</taxon>
        <taxon>Buchnereae</taxon>
        <taxon>Striga</taxon>
    </lineage>
</organism>
<feature type="non-terminal residue" evidence="3">
    <location>
        <position position="472"/>
    </location>
</feature>
<dbReference type="PANTHER" id="PTHR15503:SF22">
    <property type="entry name" value="TRANSPOSON TY3-I GAG POLYPROTEIN"/>
    <property type="match status" value="1"/>
</dbReference>
<dbReference type="InterPro" id="IPR005162">
    <property type="entry name" value="Retrotrans_gag_dom"/>
</dbReference>
<dbReference type="InterPro" id="IPR032567">
    <property type="entry name" value="RTL1-rel"/>
</dbReference>
<accession>A0A9N7MQJ9</accession>
<dbReference type="InterPro" id="IPR021109">
    <property type="entry name" value="Peptidase_aspartic_dom_sf"/>
</dbReference>
<feature type="non-terminal residue" evidence="3">
    <location>
        <position position="1"/>
    </location>
</feature>
<dbReference type="Gene3D" id="2.40.70.10">
    <property type="entry name" value="Acid Proteases"/>
    <property type="match status" value="1"/>
</dbReference>
<proteinExistence type="predicted"/>
<name>A0A9N7MQJ9_STRHE</name>
<evidence type="ECO:0000313" key="3">
    <source>
        <dbReference type="EMBL" id="CAA0810228.1"/>
    </source>
</evidence>
<comment type="caution">
    <text evidence="3">The sequence shown here is derived from an EMBL/GenBank/DDBJ whole genome shotgun (WGS) entry which is preliminary data.</text>
</comment>
<dbReference type="OrthoDB" id="912717at2759"/>
<feature type="domain" description="Retrotransposon gag" evidence="2">
    <location>
        <begin position="99"/>
        <end position="190"/>
    </location>
</feature>
<dbReference type="CDD" id="cd00303">
    <property type="entry name" value="retropepsin_like"/>
    <property type="match status" value="1"/>
</dbReference>
<evidence type="ECO:0000256" key="1">
    <source>
        <dbReference type="SAM" id="MobiDB-lite"/>
    </source>
</evidence>
<keyword evidence="4" id="KW-1185">Reference proteome</keyword>
<dbReference type="AlphaFoldDB" id="A0A9N7MQJ9"/>
<reference evidence="3" key="1">
    <citation type="submission" date="2019-12" db="EMBL/GenBank/DDBJ databases">
        <authorList>
            <person name="Scholes J."/>
        </authorList>
    </citation>
    <scope>NUCLEOTIDE SEQUENCE</scope>
</reference>
<feature type="region of interest" description="Disordered" evidence="1">
    <location>
        <begin position="232"/>
        <end position="252"/>
    </location>
</feature>
<dbReference type="PANTHER" id="PTHR15503">
    <property type="entry name" value="LDOC1 RELATED"/>
    <property type="match status" value="1"/>
</dbReference>
<protein>
    <recommendedName>
        <fullName evidence="2">Retrotransposon gag domain-containing protein</fullName>
    </recommendedName>
</protein>
<evidence type="ECO:0000259" key="2">
    <source>
        <dbReference type="Pfam" id="PF03732"/>
    </source>
</evidence>
<feature type="region of interest" description="Disordered" evidence="1">
    <location>
        <begin position="1"/>
        <end position="66"/>
    </location>
</feature>
<dbReference type="Proteomes" id="UP001153555">
    <property type="component" value="Unassembled WGS sequence"/>
</dbReference>
<feature type="compositionally biased region" description="Basic and acidic residues" evidence="1">
    <location>
        <begin position="1"/>
        <end position="64"/>
    </location>
</feature>
<dbReference type="SUPFAM" id="SSF50630">
    <property type="entry name" value="Acid proteases"/>
    <property type="match status" value="1"/>
</dbReference>